<dbReference type="Gene3D" id="3.40.630.10">
    <property type="entry name" value="Zn peptidases"/>
    <property type="match status" value="1"/>
</dbReference>
<accession>A0ABY8FW40</accession>
<keyword evidence="6" id="KW-1185">Reference proteome</keyword>
<feature type="domain" description="Peptidase M20 dimerisation" evidence="4">
    <location>
        <begin position="195"/>
        <end position="341"/>
    </location>
</feature>
<organism evidence="5 6">
    <name type="scientific">Arcanobacterium canis</name>
    <dbReference type="NCBI Taxonomy" id="999183"/>
    <lineage>
        <taxon>Bacteria</taxon>
        <taxon>Bacillati</taxon>
        <taxon>Actinomycetota</taxon>
        <taxon>Actinomycetes</taxon>
        <taxon>Actinomycetales</taxon>
        <taxon>Actinomycetaceae</taxon>
        <taxon>Arcanobacterium</taxon>
    </lineage>
</organism>
<dbReference type="Pfam" id="PF01546">
    <property type="entry name" value="Peptidase_M20"/>
    <property type="match status" value="1"/>
</dbReference>
<evidence type="ECO:0000259" key="4">
    <source>
        <dbReference type="Pfam" id="PF07687"/>
    </source>
</evidence>
<dbReference type="InterPro" id="IPR051458">
    <property type="entry name" value="Cyt/Met_Dipeptidase"/>
</dbReference>
<name>A0ABY8FW40_9ACTO</name>
<dbReference type="SUPFAM" id="SSF53187">
    <property type="entry name" value="Zn-dependent exopeptidases"/>
    <property type="match status" value="1"/>
</dbReference>
<evidence type="ECO:0000256" key="3">
    <source>
        <dbReference type="ARBA" id="ARBA00022801"/>
    </source>
</evidence>
<dbReference type="InterPro" id="IPR011650">
    <property type="entry name" value="Peptidase_M20_dimer"/>
</dbReference>
<gene>
    <name evidence="5" type="ORF">P7079_04795</name>
</gene>
<evidence type="ECO:0000313" key="6">
    <source>
        <dbReference type="Proteomes" id="UP001215216"/>
    </source>
</evidence>
<dbReference type="EMBL" id="CP121208">
    <property type="protein sequence ID" value="WFM82729.1"/>
    <property type="molecule type" value="Genomic_DNA"/>
</dbReference>
<protein>
    <submittedName>
        <fullName evidence="5">Dipeptidase</fullName>
    </submittedName>
</protein>
<dbReference type="PANTHER" id="PTHR43270:SF12">
    <property type="entry name" value="SUCCINYL-DIAMINOPIMELATE DESUCCINYLASE"/>
    <property type="match status" value="1"/>
</dbReference>
<evidence type="ECO:0000256" key="1">
    <source>
        <dbReference type="ARBA" id="ARBA00022670"/>
    </source>
</evidence>
<evidence type="ECO:0000256" key="2">
    <source>
        <dbReference type="ARBA" id="ARBA00022723"/>
    </source>
</evidence>
<proteinExistence type="predicted"/>
<keyword evidence="3" id="KW-0378">Hydrolase</keyword>
<dbReference type="Gene3D" id="3.30.70.360">
    <property type="match status" value="1"/>
</dbReference>
<keyword evidence="2" id="KW-0479">Metal-binding</keyword>
<keyword evidence="1" id="KW-0645">Protease</keyword>
<dbReference type="Proteomes" id="UP001215216">
    <property type="component" value="Chromosome"/>
</dbReference>
<dbReference type="NCBIfam" id="NF005914">
    <property type="entry name" value="PRK07907.1"/>
    <property type="match status" value="1"/>
</dbReference>
<sequence>MNEIAKRIDDKMDGYISALTEFVAIPSVSQDSFDQSHMRDSAEWVAQKFKALGLTTEVIELEANGKKGRPAILASREAEPGRPTILLYGHHDVQPTGERDLWDQDDPFVAVRRGDRLFGRGAADDKAGVLVHIAAIENADPGVGIRVFIEGEEEIGSPTFEDFLHTYKDRLEADVIVVADSGNWKVGVPSLTTSLRGVAQVEVNLEVLDHSLHSGMYGGPILDAVTLMARLISTLHDDEGNVAVDNLVQEDLATVDYPEEDLRQDSGILDGVQFVGSGSLAGRLWTKPAISVIGMDVTPTAIASNTIAAKTKAQISLRVPPAQDPAEAAQALVDHLVSHAPFGAHVTVDILEAGPGFIAGDNTPVQELAREALAQAFGHESVDIGLGGSIPFISTLKAEFPQADILVTGVEDPDTRAHSANESLHLGDWRNAIVAEALLLSRLGK</sequence>
<reference evidence="5 6" key="1">
    <citation type="submission" date="2023-03" db="EMBL/GenBank/DDBJ databases">
        <title>Complete genome of Arcanobacterium canis strain DSM 25104 isolated in 2010 from a canine otitis externa in Germany.</title>
        <authorList>
            <person name="Borowiak M."/>
            <person name="Kreitlow A."/>
            <person name="Malorny B."/>
            <person name="Laemmler C."/>
            <person name="Prenger-Berninghoff E."/>
            <person name="Ploetz M."/>
            <person name="Abdulmawjood A."/>
        </authorList>
    </citation>
    <scope>NUCLEOTIDE SEQUENCE [LARGE SCALE GENOMIC DNA]</scope>
    <source>
        <strain evidence="5 6">DSM 25104</strain>
    </source>
</reference>
<dbReference type="PANTHER" id="PTHR43270">
    <property type="entry name" value="BETA-ALA-HIS DIPEPTIDASE"/>
    <property type="match status" value="1"/>
</dbReference>
<dbReference type="InterPro" id="IPR002933">
    <property type="entry name" value="Peptidase_M20"/>
</dbReference>
<dbReference type="RefSeq" id="WP_278012155.1">
    <property type="nucleotide sequence ID" value="NZ_CP121208.1"/>
</dbReference>
<evidence type="ECO:0000313" key="5">
    <source>
        <dbReference type="EMBL" id="WFM82729.1"/>
    </source>
</evidence>
<dbReference type="Pfam" id="PF07687">
    <property type="entry name" value="M20_dimer"/>
    <property type="match status" value="1"/>
</dbReference>